<evidence type="ECO:0000313" key="3">
    <source>
        <dbReference type="Proteomes" id="UP000660729"/>
    </source>
</evidence>
<dbReference type="EMBL" id="JABCIY010000218">
    <property type="protein sequence ID" value="KAF7187992.1"/>
    <property type="molecule type" value="Genomic_DNA"/>
</dbReference>
<feature type="region of interest" description="Disordered" evidence="1">
    <location>
        <begin position="436"/>
        <end position="462"/>
    </location>
</feature>
<sequence>MSPHSSTVQSQAPPAQMAAAGSPQLQPSPHLVHHQKSQQVLAKPLSEQVAHAPVVPGPPQGLLRAPPTGPAASRRHGQPSFEPAGYQQTVPANGINRQGAAQQFHTHRLPQYSKYRSADYGQQSTRNPFVQRVPQHYGPGGYQTPYGPVGNTHHHQEAPQYHQQVPFGRGPSYYQHLSQRFDANQAPHQSQPSQGLGSAFSSPVQATKNAAVAQVPPPQTVASPALTSQADFDLAEDIPVVSEPMCATNNIPRSASNDFATDVPSLDISDSEEESEPLAREPAVVDDTQNTGNKDSTENVTPAVPELLLPATADVTEPTQSFEAYSVAHPPQPMGVEDGKVFVKNFSSHFAKDLNALATFETLCKNFNRRTLNEVEFVTAMFRLLHRNKATHLMTGFVNFMPTAWKDADLSWLSRAVAHDVDKQQKPVTQQIDVTAQTAKKPKKKRPVNAFSTADDPDAPSRKSLVVKLPLPQKDKAQALLTPPLSATEPVHMPALPAAVVAANKGQSAKTEKAKEETQTAAKLPVKYGKNDPATAAKHKAPRGRRKKITTTLPPSSSTLPVAQTPEERVGKFPASKGQAVKNDGTIIEHVGPLFENRRAVIARASKPYIHAFCGTRFSHPGDVKCHHRKAKSCVNAAGESKGPEVEWDEHPSCKVDYPQINYTRVTNGYVILDQISWDKLEEAIQAGLQEVGPYRRYDDPGSEAEEGEESGSDAEGKKRSVRIASAKASKSRKRAASATTAASPPASKKVSLADEPEHVGSDADADGDTDFEA</sequence>
<keyword evidence="3" id="KW-1185">Reference proteome</keyword>
<comment type="caution">
    <text evidence="2">The sequence shown here is derived from an EMBL/GenBank/DDBJ whole genome shotgun (WGS) entry which is preliminary data.</text>
</comment>
<evidence type="ECO:0000256" key="1">
    <source>
        <dbReference type="SAM" id="MobiDB-lite"/>
    </source>
</evidence>
<feature type="region of interest" description="Disordered" evidence="1">
    <location>
        <begin position="250"/>
        <end position="300"/>
    </location>
</feature>
<dbReference type="OrthoDB" id="3644322at2759"/>
<protein>
    <submittedName>
        <fullName evidence="2">Uncharacterized protein</fullName>
    </submittedName>
</protein>
<feature type="compositionally biased region" description="Polar residues" evidence="1">
    <location>
        <begin position="287"/>
        <end position="300"/>
    </location>
</feature>
<gene>
    <name evidence="2" type="ORF">HII31_10664</name>
</gene>
<evidence type="ECO:0000313" key="2">
    <source>
        <dbReference type="EMBL" id="KAF7187992.1"/>
    </source>
</evidence>
<feature type="region of interest" description="Disordered" evidence="1">
    <location>
        <begin position="529"/>
        <end position="565"/>
    </location>
</feature>
<accession>A0A8H6VEY0</accession>
<feature type="compositionally biased region" description="Polar residues" evidence="1">
    <location>
        <begin position="250"/>
        <end position="259"/>
    </location>
</feature>
<feature type="compositionally biased region" description="Basic residues" evidence="1">
    <location>
        <begin position="537"/>
        <end position="549"/>
    </location>
</feature>
<feature type="compositionally biased region" description="Low complexity" evidence="1">
    <location>
        <begin position="9"/>
        <end position="24"/>
    </location>
</feature>
<feature type="region of interest" description="Disordered" evidence="1">
    <location>
        <begin position="1"/>
        <end position="96"/>
    </location>
</feature>
<feature type="compositionally biased region" description="Acidic residues" evidence="1">
    <location>
        <begin position="701"/>
        <end position="713"/>
    </location>
</feature>
<reference evidence="2" key="1">
    <citation type="submission" date="2020-04" db="EMBL/GenBank/DDBJ databases">
        <title>Draft genome resource of the tomato pathogen Pseudocercospora fuligena.</title>
        <authorList>
            <person name="Zaccaron A."/>
        </authorList>
    </citation>
    <scope>NUCLEOTIDE SEQUENCE</scope>
    <source>
        <strain evidence="2">PF001</strain>
    </source>
</reference>
<feature type="compositionally biased region" description="Low complexity" evidence="1">
    <location>
        <begin position="737"/>
        <end position="750"/>
    </location>
</feature>
<feature type="compositionally biased region" description="Basic and acidic residues" evidence="1">
    <location>
        <begin position="752"/>
        <end position="762"/>
    </location>
</feature>
<feature type="compositionally biased region" description="Acidic residues" evidence="1">
    <location>
        <begin position="764"/>
        <end position="774"/>
    </location>
</feature>
<feature type="compositionally biased region" description="Low complexity" evidence="1">
    <location>
        <begin position="550"/>
        <end position="561"/>
    </location>
</feature>
<feature type="region of interest" description="Disordered" evidence="1">
    <location>
        <begin position="183"/>
        <end position="202"/>
    </location>
</feature>
<proteinExistence type="predicted"/>
<feature type="region of interest" description="Disordered" evidence="1">
    <location>
        <begin position="692"/>
        <end position="774"/>
    </location>
</feature>
<dbReference type="AlphaFoldDB" id="A0A8H6VEY0"/>
<organism evidence="2 3">
    <name type="scientific">Pseudocercospora fuligena</name>
    <dbReference type="NCBI Taxonomy" id="685502"/>
    <lineage>
        <taxon>Eukaryota</taxon>
        <taxon>Fungi</taxon>
        <taxon>Dikarya</taxon>
        <taxon>Ascomycota</taxon>
        <taxon>Pezizomycotina</taxon>
        <taxon>Dothideomycetes</taxon>
        <taxon>Dothideomycetidae</taxon>
        <taxon>Mycosphaerellales</taxon>
        <taxon>Mycosphaerellaceae</taxon>
        <taxon>Pseudocercospora</taxon>
    </lineage>
</organism>
<feature type="compositionally biased region" description="Polar residues" evidence="1">
    <location>
        <begin position="86"/>
        <end position="96"/>
    </location>
</feature>
<name>A0A8H6VEY0_9PEZI</name>
<dbReference type="Proteomes" id="UP000660729">
    <property type="component" value="Unassembled WGS sequence"/>
</dbReference>